<feature type="compositionally biased region" description="Basic and acidic residues" evidence="6">
    <location>
        <begin position="282"/>
        <end position="311"/>
    </location>
</feature>
<dbReference type="SUPFAM" id="SSF51120">
    <property type="entry name" value="beta-Roll"/>
    <property type="match status" value="1"/>
</dbReference>
<dbReference type="InterPro" id="IPR011049">
    <property type="entry name" value="Serralysin-like_metalloprot_C"/>
</dbReference>
<comment type="similarity">
    <text evidence="2 4">Belongs to the CGI121/TPRKB family.</text>
</comment>
<dbReference type="Pfam" id="PF05701">
    <property type="entry name" value="WEMBL"/>
    <property type="match status" value="1"/>
</dbReference>
<feature type="coiled-coil region" evidence="5">
    <location>
        <begin position="395"/>
        <end position="473"/>
    </location>
</feature>
<keyword evidence="8" id="KW-1185">Reference proteome</keyword>
<dbReference type="GO" id="GO:0005829">
    <property type="term" value="C:cytosol"/>
    <property type="evidence" value="ECO:0007669"/>
    <property type="project" value="TreeGrafter"/>
</dbReference>
<keyword evidence="4" id="KW-0539">Nucleus</keyword>
<keyword evidence="3 5" id="KW-0175">Coiled coil</keyword>
<dbReference type="Gene3D" id="3.30.2380.10">
    <property type="entry name" value="CGI121/TPRKB"/>
    <property type="match status" value="1"/>
</dbReference>
<sequence length="1213" mass="131787">MAETGSGLFSLRSCSKGWKDLHGIGSIRVVFLFLEEYNIVFSGPLVHTFFSTMEVAEGRSNVEISSTLPPASEEPQLEVPAVSLSNENLGAPHNVPMEISGQSTAKVDKIKTVTADDLPVPSTSDELLIDGDSAPTSNELLIDGDSAPTSNELLINGDSAPTSNGAADVTATGHKTPVKSLEELPRLEVDVEPSKEVNQECLAEEIAIPPHADGLSPPSSSHSSDNHIDGDSAADHIDGDSAADHIDGDSAADHIDGDSAADHIDGDSAADHIDGDSAAGHIDGDSAADHIDGDSAADHIDGDSAADHIDGDSAAIADGSSDLSLTGDSFPVTSSGASDQPTEGLTEMQNEISNPPGQVKDGTGPRALIDTAAPFESVKAAVSKFGGIVDWKAHKLQTVERRKFVEVELEKAQQEVPEYKKQSDAAESAKSQVLTELSSTKRLVEELKLSLEKAQTEENQAKQDSELARLRVKEIEQGIANEASVAAKAQLEVARARHSFAVDELKSVREELEELKGQYLSALNEKDLAAKRAEEAVSASKDVEKTVEELTLELIMAKESLESAHTAHLEAEEHRISAAMAKEQNEFNWERELKDAEEETQKLNEQRESVEELKSKLDAATKLLFQLKAELAAYMETKLSEETESMEMEEGLKEQIEEAKRNRASIQAAVASARTELEEVRVSIEKAKEDVNCLKVAAVSLKSELENEKAALASMRQREGMASVAVVSLEAELERTKEEIEMVQYKEKEAKESMVELPKSLQVAAQEADQAKSIAKLAREEFRKAKEEAEQAKAGFSTTQSRLHAAMKEIEAAKASERLALAAIKALQESETAARPDSPVGMTLSLEEYYELSKRAHEAEEQANMRVAAALAQIEVAKDSEAKCLQKLEAANGELLERKETLNMAVEKAEKAKEGKLGVEQELRKWRAEHEQRRKAGEVTPRAVNPARSSEGTFEEQTERKSSVEPTEGKSSAAVEMEAAAVQAPPVQSQKVVVPESNHAESTKPEHKVKKKRSFFPRIVITQGERRYPLIIWLILSTKVLVMKEFDVNGTPLFLTLFTDVSNSTELLRSMQDGTLEPEVAFLNASLIPDIFPLLAAAHKTLVAKSRNSLATRTLHSELVFNYSGSKHISESLKRCGISDNTSYILAARFGASPDEIKAIEKLINGKEIDLVELEKRADKPQIQKHYKISGLELSVSSLSDAITCRIASRDAL</sequence>
<feature type="compositionally biased region" description="Polar residues" evidence="6">
    <location>
        <begin position="331"/>
        <end position="356"/>
    </location>
</feature>
<evidence type="ECO:0000313" key="8">
    <source>
        <dbReference type="Proteomes" id="UP000825729"/>
    </source>
</evidence>
<evidence type="ECO:0000256" key="2">
    <source>
        <dbReference type="ARBA" id="ARBA00005546"/>
    </source>
</evidence>
<evidence type="ECO:0000256" key="5">
    <source>
        <dbReference type="SAM" id="Coils"/>
    </source>
</evidence>
<reference evidence="7 8" key="1">
    <citation type="submission" date="2021-07" db="EMBL/GenBank/DDBJ databases">
        <title>The Aristolochia fimbriata genome: insights into angiosperm evolution, floral development and chemical biosynthesis.</title>
        <authorList>
            <person name="Jiao Y."/>
        </authorList>
    </citation>
    <scope>NUCLEOTIDE SEQUENCE [LARGE SCALE GENOMIC DNA]</scope>
    <source>
        <strain evidence="7">IBCAS-2021</strain>
        <tissue evidence="7">Leaf</tissue>
    </source>
</reference>
<feature type="compositionally biased region" description="Low complexity" evidence="6">
    <location>
        <begin position="971"/>
        <end position="996"/>
    </location>
</feature>
<feature type="region of interest" description="Disordered" evidence="6">
    <location>
        <begin position="928"/>
        <end position="1008"/>
    </location>
</feature>
<feature type="compositionally biased region" description="Low complexity" evidence="6">
    <location>
        <begin position="318"/>
        <end position="329"/>
    </location>
</feature>
<comment type="similarity">
    <text evidence="1">Belongs to the WEB family.</text>
</comment>
<dbReference type="EMBL" id="JAINDJ010000004">
    <property type="protein sequence ID" value="KAG9450874.1"/>
    <property type="molecule type" value="Genomic_DNA"/>
</dbReference>
<dbReference type="AlphaFoldDB" id="A0AAV7EQJ3"/>
<evidence type="ECO:0000256" key="6">
    <source>
        <dbReference type="SAM" id="MobiDB-lite"/>
    </source>
</evidence>
<dbReference type="InterPro" id="IPR008545">
    <property type="entry name" value="Web"/>
</dbReference>
<feature type="compositionally biased region" description="Polar residues" evidence="6">
    <location>
        <begin position="147"/>
        <end position="165"/>
    </location>
</feature>
<dbReference type="Proteomes" id="UP000825729">
    <property type="component" value="Unassembled WGS sequence"/>
</dbReference>
<gene>
    <name evidence="7" type="ORF">H6P81_010839</name>
</gene>
<dbReference type="InterPro" id="IPR013926">
    <property type="entry name" value="CGI121/TPRKB"/>
</dbReference>
<evidence type="ECO:0000256" key="3">
    <source>
        <dbReference type="ARBA" id="ARBA00023054"/>
    </source>
</evidence>
<dbReference type="SUPFAM" id="SSF143870">
    <property type="entry name" value="PF0523-like"/>
    <property type="match status" value="1"/>
</dbReference>
<dbReference type="GO" id="GO:0009903">
    <property type="term" value="P:chloroplast avoidance movement"/>
    <property type="evidence" value="ECO:0007669"/>
    <property type="project" value="TreeGrafter"/>
</dbReference>
<dbReference type="InterPro" id="IPR036504">
    <property type="entry name" value="CGI121/TPRKB_sf"/>
</dbReference>
<proteinExistence type="inferred from homology"/>
<evidence type="ECO:0000256" key="1">
    <source>
        <dbReference type="ARBA" id="ARBA00005485"/>
    </source>
</evidence>
<feature type="coiled-coil region" evidence="5">
    <location>
        <begin position="498"/>
        <end position="553"/>
    </location>
</feature>
<evidence type="ECO:0000256" key="4">
    <source>
        <dbReference type="RuleBase" id="RU004398"/>
    </source>
</evidence>
<comment type="caution">
    <text evidence="7">The sequence shown here is derived from an EMBL/GenBank/DDBJ whole genome shotgun (WGS) entry which is preliminary data.</text>
</comment>
<name>A0AAV7EQJ3_ARIFI</name>
<dbReference type="PANTHER" id="PTHR32054">
    <property type="entry name" value="HEAVY CHAIN, PUTATIVE, EXPRESSED-RELATED-RELATED"/>
    <property type="match status" value="1"/>
</dbReference>
<feature type="region of interest" description="Disordered" evidence="6">
    <location>
        <begin position="209"/>
        <end position="364"/>
    </location>
</feature>
<dbReference type="GO" id="GO:0009904">
    <property type="term" value="P:chloroplast accumulation movement"/>
    <property type="evidence" value="ECO:0007669"/>
    <property type="project" value="TreeGrafter"/>
</dbReference>
<feature type="coiled-coil region" evidence="5">
    <location>
        <begin position="579"/>
        <end position="795"/>
    </location>
</feature>
<organism evidence="7 8">
    <name type="scientific">Aristolochia fimbriata</name>
    <name type="common">White veined hardy Dutchman's pipe vine</name>
    <dbReference type="NCBI Taxonomy" id="158543"/>
    <lineage>
        <taxon>Eukaryota</taxon>
        <taxon>Viridiplantae</taxon>
        <taxon>Streptophyta</taxon>
        <taxon>Embryophyta</taxon>
        <taxon>Tracheophyta</taxon>
        <taxon>Spermatophyta</taxon>
        <taxon>Magnoliopsida</taxon>
        <taxon>Magnoliidae</taxon>
        <taxon>Piperales</taxon>
        <taxon>Aristolochiaceae</taxon>
        <taxon>Aristolochia</taxon>
    </lineage>
</organism>
<dbReference type="Pfam" id="PF08617">
    <property type="entry name" value="CGI-121"/>
    <property type="match status" value="1"/>
</dbReference>
<protein>
    <submittedName>
        <fullName evidence="7">Uncharacterized protein</fullName>
    </submittedName>
</protein>
<feature type="compositionally biased region" description="Basic and acidic residues" evidence="6">
    <location>
        <begin position="224"/>
        <end position="275"/>
    </location>
</feature>
<feature type="compositionally biased region" description="Basic and acidic residues" evidence="6">
    <location>
        <begin position="928"/>
        <end position="937"/>
    </location>
</feature>
<evidence type="ECO:0000313" key="7">
    <source>
        <dbReference type="EMBL" id="KAG9450874.1"/>
    </source>
</evidence>
<accession>A0AAV7EQJ3</accession>
<feature type="region of interest" description="Disordered" evidence="6">
    <location>
        <begin position="122"/>
        <end position="166"/>
    </location>
</feature>
<dbReference type="PANTHER" id="PTHR32054:SF31">
    <property type="entry name" value="PROTEIN WEAK CHLOROPLAST MOVEMENT UNDER BLUE LIGHT 1"/>
    <property type="match status" value="1"/>
</dbReference>